<dbReference type="EMBL" id="VCGU01000001">
    <property type="protein sequence ID" value="TRY81101.1"/>
    <property type="molecule type" value="Genomic_DNA"/>
</dbReference>
<evidence type="ECO:0000256" key="2">
    <source>
        <dbReference type="SAM" id="MobiDB-lite"/>
    </source>
</evidence>
<gene>
    <name evidence="4" type="ORF">TCAL_07791</name>
</gene>
<evidence type="ECO:0000256" key="3">
    <source>
        <dbReference type="SAM" id="Phobius"/>
    </source>
</evidence>
<sequence length="350" mass="39437">MAPKGEDNSVFVLCDREILYHGMLCVSAIGVIITQATILNFYIIAFFRGYRHHVATYFWFLGDLFIVCLFAISFTTAYRYIHMRRKFSGNRTLSEKNIQQKIRRSIYKHVLWLSPVYCGTLPFAFLSWLAYSVYLVGKVGVIFNSEIPAFMTNFTAIELSFTNDPANNLGSNLLKVTIGLSALVFIIMLQAHHNHDPDSPHSGYISGICHNTAVEVFDSVTLLSLIIVQDKDSHFSKIWNFDGVIIVLSSLNLILPTLALTVFNYELSLFVVKNLCYIFMLSHSLYPGMVKVTKRFILQPASKLPALAITTTEQLSQMELTTIRSSSGKGSKRSSRYSEDFNDMSSPGPT</sequence>
<protein>
    <submittedName>
        <fullName evidence="4">Uncharacterized protein</fullName>
    </submittedName>
</protein>
<keyword evidence="5" id="KW-1185">Reference proteome</keyword>
<accession>A0A553PTU2</accession>
<proteinExistence type="inferred from homology"/>
<comment type="caution">
    <text evidence="4">The sequence shown here is derived from an EMBL/GenBank/DDBJ whole genome shotgun (WGS) entry which is preliminary data.</text>
</comment>
<feature type="transmembrane region" description="Helical" evidence="3">
    <location>
        <begin position="141"/>
        <end position="161"/>
    </location>
</feature>
<evidence type="ECO:0000256" key="1">
    <source>
        <dbReference type="ARBA" id="ARBA00007711"/>
    </source>
</evidence>
<feature type="transmembrane region" description="Helical" evidence="3">
    <location>
        <begin position="18"/>
        <end position="45"/>
    </location>
</feature>
<dbReference type="PANTHER" id="PTHR47399:SF1">
    <property type="entry name" value="TRANSMEMBRANE PROTEIN 121B"/>
    <property type="match status" value="1"/>
</dbReference>
<comment type="similarity">
    <text evidence="1">Belongs to the TMEM121 family.</text>
</comment>
<dbReference type="Proteomes" id="UP000318571">
    <property type="component" value="Chromosome 12"/>
</dbReference>
<feature type="transmembrane region" description="Helical" evidence="3">
    <location>
        <begin position="173"/>
        <end position="192"/>
    </location>
</feature>
<keyword evidence="3" id="KW-1133">Transmembrane helix</keyword>
<dbReference type="Pfam" id="PF14997">
    <property type="entry name" value="CECR6_TMEM121"/>
    <property type="match status" value="1"/>
</dbReference>
<keyword evidence="3" id="KW-0812">Transmembrane</keyword>
<dbReference type="PANTHER" id="PTHR47399">
    <property type="entry name" value="TRANSMEMBRANE PROTEIN 121B"/>
    <property type="match status" value="1"/>
</dbReference>
<keyword evidence="3" id="KW-0472">Membrane</keyword>
<feature type="transmembrane region" description="Helical" evidence="3">
    <location>
        <begin position="239"/>
        <end position="261"/>
    </location>
</feature>
<evidence type="ECO:0000313" key="4">
    <source>
        <dbReference type="EMBL" id="TRY81101.1"/>
    </source>
</evidence>
<reference evidence="4 5" key="1">
    <citation type="journal article" date="2018" name="Nat. Ecol. Evol.">
        <title>Genomic signatures of mitonuclear coevolution across populations of Tigriopus californicus.</title>
        <authorList>
            <person name="Barreto F.S."/>
            <person name="Watson E.T."/>
            <person name="Lima T.G."/>
            <person name="Willett C.S."/>
            <person name="Edmands S."/>
            <person name="Li W."/>
            <person name="Burton R.S."/>
        </authorList>
    </citation>
    <scope>NUCLEOTIDE SEQUENCE [LARGE SCALE GENOMIC DNA]</scope>
    <source>
        <strain evidence="4 5">San Diego</strain>
    </source>
</reference>
<feature type="transmembrane region" description="Helical" evidence="3">
    <location>
        <begin position="57"/>
        <end position="81"/>
    </location>
</feature>
<dbReference type="InterPro" id="IPR032776">
    <property type="entry name" value="CECR6/TMEM121"/>
</dbReference>
<name>A0A553PTU2_TIGCA</name>
<organism evidence="4 5">
    <name type="scientific">Tigriopus californicus</name>
    <name type="common">Marine copepod</name>
    <dbReference type="NCBI Taxonomy" id="6832"/>
    <lineage>
        <taxon>Eukaryota</taxon>
        <taxon>Metazoa</taxon>
        <taxon>Ecdysozoa</taxon>
        <taxon>Arthropoda</taxon>
        <taxon>Crustacea</taxon>
        <taxon>Multicrustacea</taxon>
        <taxon>Hexanauplia</taxon>
        <taxon>Copepoda</taxon>
        <taxon>Harpacticoida</taxon>
        <taxon>Harpacticidae</taxon>
        <taxon>Tigriopus</taxon>
    </lineage>
</organism>
<dbReference type="InterPro" id="IPR026624">
    <property type="entry name" value="CECR6"/>
</dbReference>
<evidence type="ECO:0000313" key="5">
    <source>
        <dbReference type="Proteomes" id="UP000318571"/>
    </source>
</evidence>
<dbReference type="AlphaFoldDB" id="A0A553PTU2"/>
<feature type="region of interest" description="Disordered" evidence="2">
    <location>
        <begin position="323"/>
        <end position="350"/>
    </location>
</feature>
<feature type="transmembrane region" description="Helical" evidence="3">
    <location>
        <begin position="110"/>
        <end position="135"/>
    </location>
</feature>